<name>A0A1F5DQX8_9BACT</name>
<dbReference type="SUPFAM" id="SSF63446">
    <property type="entry name" value="Type I dockerin domain"/>
    <property type="match status" value="1"/>
</dbReference>
<dbReference type="InterPro" id="IPR002105">
    <property type="entry name" value="Dockerin_1_rpt"/>
</dbReference>
<comment type="caution">
    <text evidence="1">The sequence shown here is derived from an EMBL/GenBank/DDBJ whole genome shotgun (WGS) entry which is preliminary data.</text>
</comment>
<accession>A0A1F5DQX8</accession>
<evidence type="ECO:0000313" key="2">
    <source>
        <dbReference type="Proteomes" id="UP000176364"/>
    </source>
</evidence>
<reference evidence="1 2" key="1">
    <citation type="journal article" date="2016" name="Nat. Commun.">
        <title>Thousands of microbial genomes shed light on interconnected biogeochemical processes in an aquifer system.</title>
        <authorList>
            <person name="Anantharaman K."/>
            <person name="Brown C.T."/>
            <person name="Hug L.A."/>
            <person name="Sharon I."/>
            <person name="Castelle C.J."/>
            <person name="Probst A.J."/>
            <person name="Thomas B.C."/>
            <person name="Singh A."/>
            <person name="Wilkins M.J."/>
            <person name="Karaoz U."/>
            <person name="Brodie E.L."/>
            <person name="Williams K.H."/>
            <person name="Hubbard S.S."/>
            <person name="Banfield J.F."/>
        </authorList>
    </citation>
    <scope>NUCLEOTIDE SEQUENCE [LARGE SCALE GENOMIC DNA]</scope>
</reference>
<sequence length="491" mass="53694">MFKKLLFATIFFLIATAIIAGAGLYFKKQPSALAQTGGTVTAASCSYADVTSAITSASAGDTVTVPAGICTWTSTLTIKKGINFVGAGSSSTTITNTVSNTVIITLVSDVAIRISGFKFDKGTNLNGTFNAIYIDGKTDGSFGLTKLRIDNNIFNKGTRTVYAHGWVEGVIDHNSFVNCNICVGIAGDNTYSWNRPITAGTTNSLFIEDNTFTINNSTDREPNQPIYHQEGGRSVTRYNTFDGTAYTNGNTIWYDSHGNWGDIIAGTPDYRGQPILEIYNNVMKGHHSYEMVDFRGGSVLFYNNTLSYTTGSVPTINLREEESWTSGGQFCPSCPVFTVWPSWDNLTNSFFWNNTSNGVTIDESNYSTYITLKVPDKEAEFIQKDRDYFVHAPQSSGGKSTYPTVPGKYDMTFSSSVANAYYPYTPYAYPHPLAIAPPLKGDFNSDSKVNDLDFTSFKNAFKSTFNAIFDLNSDSAIDVKDLGVLMSSWLP</sequence>
<protein>
    <submittedName>
        <fullName evidence="1">Uncharacterized protein</fullName>
    </submittedName>
</protein>
<dbReference type="EMBL" id="MEZQ01000067">
    <property type="protein sequence ID" value="OGD57431.1"/>
    <property type="molecule type" value="Genomic_DNA"/>
</dbReference>
<evidence type="ECO:0000313" key="1">
    <source>
        <dbReference type="EMBL" id="OGD57431.1"/>
    </source>
</evidence>
<dbReference type="GO" id="GO:0004553">
    <property type="term" value="F:hydrolase activity, hydrolyzing O-glycosyl compounds"/>
    <property type="evidence" value="ECO:0007669"/>
    <property type="project" value="InterPro"/>
</dbReference>
<gene>
    <name evidence="1" type="ORF">A3I57_02195</name>
</gene>
<dbReference type="Pfam" id="PF00404">
    <property type="entry name" value="Dockerin_1"/>
    <property type="match status" value="1"/>
</dbReference>
<dbReference type="InterPro" id="IPR036439">
    <property type="entry name" value="Dockerin_dom_sf"/>
</dbReference>
<dbReference type="Gene3D" id="1.10.1330.10">
    <property type="entry name" value="Dockerin domain"/>
    <property type="match status" value="1"/>
</dbReference>
<dbReference type="SUPFAM" id="SSF51126">
    <property type="entry name" value="Pectin lyase-like"/>
    <property type="match status" value="1"/>
</dbReference>
<dbReference type="GO" id="GO:0000272">
    <property type="term" value="P:polysaccharide catabolic process"/>
    <property type="evidence" value="ECO:0007669"/>
    <property type="project" value="InterPro"/>
</dbReference>
<dbReference type="AlphaFoldDB" id="A0A1F5DQX8"/>
<proteinExistence type="predicted"/>
<dbReference type="InterPro" id="IPR011050">
    <property type="entry name" value="Pectin_lyase_fold/virulence"/>
</dbReference>
<organism evidence="1 2">
    <name type="scientific">Candidatus Beckwithbacteria bacterium RIFCSPLOWO2_02_FULL_47_23</name>
    <dbReference type="NCBI Taxonomy" id="1797463"/>
    <lineage>
        <taxon>Bacteria</taxon>
        <taxon>Candidatus Beckwithiibacteriota</taxon>
    </lineage>
</organism>
<dbReference type="Proteomes" id="UP000176364">
    <property type="component" value="Unassembled WGS sequence"/>
</dbReference>